<dbReference type="PANTHER" id="PTHR15688:SF1">
    <property type="entry name" value="KINETOCHORE-ASSOCIATED PROTEIN 1"/>
    <property type="match status" value="1"/>
</dbReference>
<name>A0A1I7WWB2_HETBA</name>
<dbReference type="GO" id="GO:0000070">
    <property type="term" value="P:mitotic sister chromatid segregation"/>
    <property type="evidence" value="ECO:0007669"/>
    <property type="project" value="TreeGrafter"/>
</dbReference>
<sequence length="135" mass="15798">MQFLAELAFAGSVIITETEGYQSQIGELDTYSTNLRAINRLKIVYDCPLSYETYVKICHKILQNAIRNPIMMKVNVEKFARPYMAEHKLQPDETLYRYIEVFSGTSIISEVQIFIIRMDIWNSFLLRMYQNTPKA</sequence>
<dbReference type="GO" id="GO:0031267">
    <property type="term" value="F:small GTPase binding"/>
    <property type="evidence" value="ECO:0007669"/>
    <property type="project" value="TreeGrafter"/>
</dbReference>
<protein>
    <submittedName>
        <fullName evidence="2">PI3K/PI4K domain-containing protein</fullName>
    </submittedName>
</protein>
<evidence type="ECO:0000313" key="1">
    <source>
        <dbReference type="Proteomes" id="UP000095283"/>
    </source>
</evidence>
<dbReference type="InterPro" id="IPR052802">
    <property type="entry name" value="KNTC1"/>
</dbReference>
<organism evidence="1 2">
    <name type="scientific">Heterorhabditis bacteriophora</name>
    <name type="common">Entomopathogenic nematode worm</name>
    <dbReference type="NCBI Taxonomy" id="37862"/>
    <lineage>
        <taxon>Eukaryota</taxon>
        <taxon>Metazoa</taxon>
        <taxon>Ecdysozoa</taxon>
        <taxon>Nematoda</taxon>
        <taxon>Chromadorea</taxon>
        <taxon>Rhabditida</taxon>
        <taxon>Rhabditina</taxon>
        <taxon>Rhabditomorpha</taxon>
        <taxon>Strongyloidea</taxon>
        <taxon>Heterorhabditidae</taxon>
        <taxon>Heterorhabditis</taxon>
    </lineage>
</organism>
<dbReference type="AlphaFoldDB" id="A0A1I7WWB2"/>
<proteinExistence type="predicted"/>
<accession>A0A1I7WWB2</accession>
<evidence type="ECO:0000313" key="2">
    <source>
        <dbReference type="WBParaSite" id="Hba_09469"/>
    </source>
</evidence>
<dbReference type="PANTHER" id="PTHR15688">
    <property type="entry name" value="KINETOCHORE-ASSOCIATED PROTEIN 1"/>
    <property type="match status" value="1"/>
</dbReference>
<dbReference type="GO" id="GO:0005828">
    <property type="term" value="C:kinetochore microtubule"/>
    <property type="evidence" value="ECO:0007669"/>
    <property type="project" value="TreeGrafter"/>
</dbReference>
<dbReference type="GO" id="GO:0007094">
    <property type="term" value="P:mitotic spindle assembly checkpoint signaling"/>
    <property type="evidence" value="ECO:0007669"/>
    <property type="project" value="TreeGrafter"/>
</dbReference>
<keyword evidence="1" id="KW-1185">Reference proteome</keyword>
<dbReference type="GO" id="GO:1990423">
    <property type="term" value="C:RZZ complex"/>
    <property type="evidence" value="ECO:0007669"/>
    <property type="project" value="TreeGrafter"/>
</dbReference>
<dbReference type="GO" id="GO:1903394">
    <property type="term" value="P:protein localization to kinetochore involved in kinetochore assembly"/>
    <property type="evidence" value="ECO:0007669"/>
    <property type="project" value="TreeGrafter"/>
</dbReference>
<dbReference type="WBParaSite" id="Hba_09469">
    <property type="protein sequence ID" value="Hba_09469"/>
    <property type="gene ID" value="Hba_09469"/>
</dbReference>
<dbReference type="Proteomes" id="UP000095283">
    <property type="component" value="Unplaced"/>
</dbReference>
<dbReference type="GO" id="GO:0005737">
    <property type="term" value="C:cytoplasm"/>
    <property type="evidence" value="ECO:0007669"/>
    <property type="project" value="TreeGrafter"/>
</dbReference>
<reference evidence="2" key="1">
    <citation type="submission" date="2016-11" db="UniProtKB">
        <authorList>
            <consortium name="WormBaseParasite"/>
        </authorList>
    </citation>
    <scope>IDENTIFICATION</scope>
</reference>